<name>A0A8J4BRE9_9CHLO</name>
<proteinExistence type="predicted"/>
<feature type="compositionally biased region" description="Pro residues" evidence="1">
    <location>
        <begin position="212"/>
        <end position="229"/>
    </location>
</feature>
<organism evidence="2 3">
    <name type="scientific">Volvox africanus</name>
    <dbReference type="NCBI Taxonomy" id="51714"/>
    <lineage>
        <taxon>Eukaryota</taxon>
        <taxon>Viridiplantae</taxon>
        <taxon>Chlorophyta</taxon>
        <taxon>core chlorophytes</taxon>
        <taxon>Chlorophyceae</taxon>
        <taxon>CS clade</taxon>
        <taxon>Chlamydomonadales</taxon>
        <taxon>Volvocaceae</taxon>
        <taxon>Volvox</taxon>
    </lineage>
</organism>
<evidence type="ECO:0000313" key="2">
    <source>
        <dbReference type="EMBL" id="GIL67345.1"/>
    </source>
</evidence>
<comment type="caution">
    <text evidence="2">The sequence shown here is derived from an EMBL/GenBank/DDBJ whole genome shotgun (WGS) entry which is preliminary data.</text>
</comment>
<feature type="compositionally biased region" description="Low complexity" evidence="1">
    <location>
        <begin position="175"/>
        <end position="191"/>
    </location>
</feature>
<sequence>MPPSDSGPGLSETRAASFSPPLRERTKVQSYSPVTSKTSSVPSTTPKSCPSCCVVVDTRAASTTSPKYAAVYDKPTANKASVVLSLNRLYGAPASPQNSSSVTSSSGGNRSRGSSSSNGTKTFSDGSGNGVLPSNCERAMSCCAVEPTTSTANSANSRRSCLSAFRRVTGSSMQSAANSPSTSPLLSSDSAVMPMPMSPVRGEGDVSSDLPPLSPPPPPSRDRPVPPSPSHAILPSTPPPQPPPLLDDPALLPTPSDIVVPSASPSPVSEAAAPSPRPASNCDLLTSDGTVVMDTVHVLLYGAEVSGFEQSLSSQAESHGDAEVSEPGGDISLPPMLSPRTSQPSQLSLHEIGFSESPELTPLVTEVSEHSSPPQPNAMVSSIMTCAATLLPALTLVGTVNAPESPLSDSDLGGHSLPLTVSDFAEAVDPSPSHSANNEASEPDEPSTTPQGPGGSGVTHGSMESNGQGVHQDHLTTAALMVKAFTITDLVELGGQLAFVREDSWDPSDPGAPHADEPTSPGAEVAAVGVVDVAEVLAEEVVAAEVVEAEAAWIATLWAEVVTPHAVQPLSPELAAAPPLECPAVDCPSDAVTVRMPPSIFGTGFVDLFGPSGPDIRPEQPQVLDLESKLRFESELSAWLTDIEGTPAGNGFECHTFHITGAEPHDMELR</sequence>
<feature type="region of interest" description="Disordered" evidence="1">
    <location>
        <begin position="91"/>
        <end position="130"/>
    </location>
</feature>
<feature type="compositionally biased region" description="Low complexity" evidence="1">
    <location>
        <begin position="247"/>
        <end position="280"/>
    </location>
</feature>
<feature type="compositionally biased region" description="Low complexity" evidence="1">
    <location>
        <begin position="99"/>
        <end position="120"/>
    </location>
</feature>
<keyword evidence="3" id="KW-1185">Reference proteome</keyword>
<dbReference type="AlphaFoldDB" id="A0A8J4BRE9"/>
<protein>
    <submittedName>
        <fullName evidence="2">Uncharacterized protein</fullName>
    </submittedName>
</protein>
<dbReference type="EMBL" id="BNCO01000097">
    <property type="protein sequence ID" value="GIL67345.1"/>
    <property type="molecule type" value="Genomic_DNA"/>
</dbReference>
<feature type="compositionally biased region" description="Low complexity" evidence="1">
    <location>
        <begin position="32"/>
        <end position="49"/>
    </location>
</feature>
<feature type="region of interest" description="Disordered" evidence="1">
    <location>
        <begin position="426"/>
        <end position="469"/>
    </location>
</feature>
<feature type="region of interest" description="Disordered" evidence="1">
    <location>
        <begin position="168"/>
        <end position="281"/>
    </location>
</feature>
<feature type="region of interest" description="Disordered" evidence="1">
    <location>
        <begin position="311"/>
        <end position="347"/>
    </location>
</feature>
<evidence type="ECO:0000313" key="3">
    <source>
        <dbReference type="Proteomes" id="UP000747399"/>
    </source>
</evidence>
<feature type="non-terminal residue" evidence="2">
    <location>
        <position position="670"/>
    </location>
</feature>
<evidence type="ECO:0000256" key="1">
    <source>
        <dbReference type="SAM" id="MobiDB-lite"/>
    </source>
</evidence>
<feature type="region of interest" description="Disordered" evidence="1">
    <location>
        <begin position="1"/>
        <end position="51"/>
    </location>
</feature>
<dbReference type="Proteomes" id="UP000747399">
    <property type="component" value="Unassembled WGS sequence"/>
</dbReference>
<feature type="compositionally biased region" description="Pro residues" evidence="1">
    <location>
        <begin position="236"/>
        <end position="246"/>
    </location>
</feature>
<gene>
    <name evidence="2" type="ORF">Vafri_20747</name>
</gene>
<reference evidence="2" key="1">
    <citation type="journal article" date="2021" name="Proc. Natl. Acad. Sci. U.S.A.">
        <title>Three genomes in the algal genus Volvox reveal the fate of a haploid sex-determining region after a transition to homothallism.</title>
        <authorList>
            <person name="Yamamoto K."/>
            <person name="Hamaji T."/>
            <person name="Kawai-Toyooka H."/>
            <person name="Matsuzaki R."/>
            <person name="Takahashi F."/>
            <person name="Nishimura Y."/>
            <person name="Kawachi M."/>
            <person name="Noguchi H."/>
            <person name="Minakuchi Y."/>
            <person name="Umen J.G."/>
            <person name="Toyoda A."/>
            <person name="Nozaki H."/>
        </authorList>
    </citation>
    <scope>NUCLEOTIDE SEQUENCE</scope>
    <source>
        <strain evidence="2">NIES-3780</strain>
    </source>
</reference>
<accession>A0A8J4BRE9</accession>